<name>A0A1G9B2P6_9BACT</name>
<protein>
    <submittedName>
        <fullName evidence="1">Uncharacterized protein</fullName>
    </submittedName>
</protein>
<proteinExistence type="predicted"/>
<dbReference type="Proteomes" id="UP000199053">
    <property type="component" value="Unassembled WGS sequence"/>
</dbReference>
<sequence length="199" mass="22883">MKKITRQAVYRKLDSLYERMASVYADTSARIGLSCENCEDNCCTSYFQHHTYVEWLYLWQGLNLLTEEKRSEYVQRAEDYVRGSRAMLETGVRPKILCPLNDNGLCGVYKHRLMICRMHGVVNTLRQPNGKQHAFPGCFKCQALTENMENVPVLDRTPLYRDLVGLEMALLGNKIKTMPKVDLTLAEMIVMGPPDLNKK</sequence>
<dbReference type="OrthoDB" id="5430968at2"/>
<dbReference type="AlphaFoldDB" id="A0A1G9B2P6"/>
<dbReference type="STRING" id="246191.SAMN05660337_0110"/>
<evidence type="ECO:0000313" key="2">
    <source>
        <dbReference type="Proteomes" id="UP000199053"/>
    </source>
</evidence>
<dbReference type="RefSeq" id="WP_092157219.1">
    <property type="nucleotide sequence ID" value="NZ_FNGA01000001.1"/>
</dbReference>
<dbReference type="EMBL" id="FNGA01000001">
    <property type="protein sequence ID" value="SDK33230.1"/>
    <property type="molecule type" value="Genomic_DNA"/>
</dbReference>
<evidence type="ECO:0000313" key="1">
    <source>
        <dbReference type="EMBL" id="SDK33230.1"/>
    </source>
</evidence>
<accession>A0A1G9B2P6</accession>
<reference evidence="2" key="1">
    <citation type="submission" date="2016-10" db="EMBL/GenBank/DDBJ databases">
        <authorList>
            <person name="Varghese N."/>
            <person name="Submissions S."/>
        </authorList>
    </citation>
    <scope>NUCLEOTIDE SEQUENCE [LARGE SCALE GENOMIC DNA]</scope>
    <source>
        <strain evidence="2">DSM 16995</strain>
    </source>
</reference>
<organism evidence="1 2">
    <name type="scientific">Maridesulfovibrio ferrireducens</name>
    <dbReference type="NCBI Taxonomy" id="246191"/>
    <lineage>
        <taxon>Bacteria</taxon>
        <taxon>Pseudomonadati</taxon>
        <taxon>Thermodesulfobacteriota</taxon>
        <taxon>Desulfovibrionia</taxon>
        <taxon>Desulfovibrionales</taxon>
        <taxon>Desulfovibrionaceae</taxon>
        <taxon>Maridesulfovibrio</taxon>
    </lineage>
</organism>
<gene>
    <name evidence="1" type="ORF">SAMN05660337_0110</name>
</gene>
<keyword evidence="2" id="KW-1185">Reference proteome</keyword>